<comment type="caution">
    <text evidence="2">The sequence shown here is derived from an EMBL/GenBank/DDBJ whole genome shotgun (WGS) entry which is preliminary data.</text>
</comment>
<name>A0ABD2YGC6_9GENT</name>
<evidence type="ECO:0000256" key="1">
    <source>
        <dbReference type="SAM" id="MobiDB-lite"/>
    </source>
</evidence>
<sequence>MEKTKGEQPTNKKTQLYSQGSQESREPNSLQYYESPMDEAYVISAEFCAKVGTQPAATENVVPINDANVRPIRSSSRRRVVDESVHNLQETSKKEENIPVDKTVRRFCRAEFEEDETTITLKCECKMISSQMAHQKCVPAEICSDCGKGIETISKLHNINHETIAQKKTPQQEEVKENSIFVSSFLW</sequence>
<gene>
    <name evidence="2" type="ORF">ACH5RR_031818</name>
</gene>
<evidence type="ECO:0000313" key="3">
    <source>
        <dbReference type="Proteomes" id="UP001630127"/>
    </source>
</evidence>
<dbReference type="EMBL" id="JBJUIK010000013">
    <property type="protein sequence ID" value="KAL3506436.1"/>
    <property type="molecule type" value="Genomic_DNA"/>
</dbReference>
<reference evidence="2 3" key="1">
    <citation type="submission" date="2024-11" db="EMBL/GenBank/DDBJ databases">
        <title>A near-complete genome assembly of Cinchona calisaya.</title>
        <authorList>
            <person name="Lian D.C."/>
            <person name="Zhao X.W."/>
            <person name="Wei L."/>
        </authorList>
    </citation>
    <scope>NUCLEOTIDE SEQUENCE [LARGE SCALE GENOMIC DNA]</scope>
    <source>
        <tissue evidence="2">Nenye</tissue>
    </source>
</reference>
<evidence type="ECO:0000313" key="2">
    <source>
        <dbReference type="EMBL" id="KAL3506436.1"/>
    </source>
</evidence>
<proteinExistence type="predicted"/>
<feature type="region of interest" description="Disordered" evidence="1">
    <location>
        <begin position="1"/>
        <end position="33"/>
    </location>
</feature>
<accession>A0ABD2YGC6</accession>
<dbReference type="Proteomes" id="UP001630127">
    <property type="component" value="Unassembled WGS sequence"/>
</dbReference>
<keyword evidence="3" id="KW-1185">Reference proteome</keyword>
<dbReference type="AlphaFoldDB" id="A0ABD2YGC6"/>
<organism evidence="2 3">
    <name type="scientific">Cinchona calisaya</name>
    <dbReference type="NCBI Taxonomy" id="153742"/>
    <lineage>
        <taxon>Eukaryota</taxon>
        <taxon>Viridiplantae</taxon>
        <taxon>Streptophyta</taxon>
        <taxon>Embryophyta</taxon>
        <taxon>Tracheophyta</taxon>
        <taxon>Spermatophyta</taxon>
        <taxon>Magnoliopsida</taxon>
        <taxon>eudicotyledons</taxon>
        <taxon>Gunneridae</taxon>
        <taxon>Pentapetalae</taxon>
        <taxon>asterids</taxon>
        <taxon>lamiids</taxon>
        <taxon>Gentianales</taxon>
        <taxon>Rubiaceae</taxon>
        <taxon>Cinchonoideae</taxon>
        <taxon>Cinchoneae</taxon>
        <taxon>Cinchona</taxon>
    </lineage>
</organism>
<feature type="compositionally biased region" description="Polar residues" evidence="1">
    <location>
        <begin position="7"/>
        <end position="32"/>
    </location>
</feature>
<protein>
    <submittedName>
        <fullName evidence="2">Uncharacterized protein</fullName>
    </submittedName>
</protein>